<sequence length="50" mass="5783">MPTNYNMFIIIPPTLTKFGKSVKINLRYSNFLPQFSAAHGFYMTDPLVWA</sequence>
<evidence type="ECO:0000313" key="2">
    <source>
        <dbReference type="Proteomes" id="UP000219353"/>
    </source>
</evidence>
<evidence type="ECO:0000313" key="1">
    <source>
        <dbReference type="EMBL" id="SNY51475.1"/>
    </source>
</evidence>
<proteinExistence type="predicted"/>
<protein>
    <submittedName>
        <fullName evidence="1">Uncharacterized protein</fullName>
    </submittedName>
</protein>
<organism evidence="1 2">
    <name type="scientific">Arsukibacterium tuosuense</name>
    <dbReference type="NCBI Taxonomy" id="1323745"/>
    <lineage>
        <taxon>Bacteria</taxon>
        <taxon>Pseudomonadati</taxon>
        <taxon>Pseudomonadota</taxon>
        <taxon>Gammaproteobacteria</taxon>
        <taxon>Chromatiales</taxon>
        <taxon>Chromatiaceae</taxon>
        <taxon>Arsukibacterium</taxon>
    </lineage>
</organism>
<name>A0A285ITW2_9GAMM</name>
<dbReference type="Proteomes" id="UP000219353">
    <property type="component" value="Unassembled WGS sequence"/>
</dbReference>
<reference evidence="2" key="1">
    <citation type="submission" date="2017-09" db="EMBL/GenBank/DDBJ databases">
        <authorList>
            <person name="Varghese N."/>
            <person name="Submissions S."/>
        </authorList>
    </citation>
    <scope>NUCLEOTIDE SEQUENCE [LARGE SCALE GENOMIC DNA]</scope>
    <source>
        <strain evidence="2">CGMCC 1.12461</strain>
    </source>
</reference>
<dbReference type="EMBL" id="OBEB01000003">
    <property type="protein sequence ID" value="SNY51475.1"/>
    <property type="molecule type" value="Genomic_DNA"/>
</dbReference>
<dbReference type="AlphaFoldDB" id="A0A285ITW2"/>
<gene>
    <name evidence="1" type="ORF">SAMN06297280_1869</name>
</gene>
<keyword evidence="2" id="KW-1185">Reference proteome</keyword>
<accession>A0A285ITW2</accession>